<gene>
    <name evidence="3" type="ordered locus">Sare_3739</name>
    <name evidence="4" type="ordered locus">Sare_3790</name>
</gene>
<dbReference type="EMBL" id="CP000850">
    <property type="protein sequence ID" value="ABV99583.1"/>
    <property type="molecule type" value="Genomic_DNA"/>
</dbReference>
<name>A8M018_SALAI</name>
<evidence type="ECO:0000313" key="3">
    <source>
        <dbReference type="EMBL" id="ABV99532.1"/>
    </source>
</evidence>
<dbReference type="PATRIC" id="fig|391037.6.peg.3769"/>
<evidence type="ECO:0000256" key="2">
    <source>
        <dbReference type="SAM" id="SignalP"/>
    </source>
</evidence>
<keyword evidence="2" id="KW-0732">Signal</keyword>
<dbReference type="KEGG" id="saq:Sare_3790"/>
<dbReference type="HOGENOM" id="CLU_2737639_0_0_11"/>
<feature type="region of interest" description="Disordered" evidence="1">
    <location>
        <begin position="29"/>
        <end position="50"/>
    </location>
</feature>
<evidence type="ECO:0000313" key="4">
    <source>
        <dbReference type="EMBL" id="ABV99583.1"/>
    </source>
</evidence>
<sequence length="71" mass="7570">MTAAALLARAVAQIVTGLALVAAGLTAPPVPPAPASDSSPGLEWRSATDAERREWQRQRLFDLIDAKRSMK</sequence>
<accession>A8M018</accession>
<evidence type="ECO:0000256" key="1">
    <source>
        <dbReference type="SAM" id="MobiDB-lite"/>
    </source>
</evidence>
<proteinExistence type="predicted"/>
<dbReference type="STRING" id="391037.Sare_3739"/>
<protein>
    <submittedName>
        <fullName evidence="3">Uncharacterized protein</fullName>
    </submittedName>
</protein>
<feature type="signal peptide" evidence="2">
    <location>
        <begin position="1"/>
        <end position="21"/>
    </location>
</feature>
<dbReference type="AlphaFoldDB" id="A8M018"/>
<feature type="chain" id="PRO_5038282988" evidence="2">
    <location>
        <begin position="22"/>
        <end position="71"/>
    </location>
</feature>
<reference evidence="3" key="1">
    <citation type="submission" date="2007-10" db="EMBL/GenBank/DDBJ databases">
        <title>Complete sequence of Salinispora arenicola CNS-205.</title>
        <authorList>
            <consortium name="US DOE Joint Genome Institute"/>
            <person name="Copeland A."/>
            <person name="Lucas S."/>
            <person name="Lapidus A."/>
            <person name="Barry K."/>
            <person name="Glavina del Rio T."/>
            <person name="Dalin E."/>
            <person name="Tice H."/>
            <person name="Pitluck S."/>
            <person name="Foster B."/>
            <person name="Schmutz J."/>
            <person name="Larimer F."/>
            <person name="Land M."/>
            <person name="Hauser L."/>
            <person name="Kyrpides N."/>
            <person name="Ivanova N."/>
            <person name="Jensen P.R."/>
            <person name="Moore B.S."/>
            <person name="Penn K."/>
            <person name="Jenkins C."/>
            <person name="Udwary D."/>
            <person name="Xiang L."/>
            <person name="Gontang E."/>
            <person name="Richardson P."/>
        </authorList>
    </citation>
    <scope>NUCLEOTIDE SEQUENCE [LARGE SCALE GENOMIC DNA]</scope>
    <source>
        <strain evidence="3">CNS-205</strain>
    </source>
</reference>
<organism evidence="3">
    <name type="scientific">Salinispora arenicola (strain CNS-205)</name>
    <dbReference type="NCBI Taxonomy" id="391037"/>
    <lineage>
        <taxon>Bacteria</taxon>
        <taxon>Bacillati</taxon>
        <taxon>Actinomycetota</taxon>
        <taxon>Actinomycetes</taxon>
        <taxon>Micromonosporales</taxon>
        <taxon>Micromonosporaceae</taxon>
        <taxon>Salinispora</taxon>
    </lineage>
</organism>
<dbReference type="EMBL" id="CP000850">
    <property type="protein sequence ID" value="ABV99532.1"/>
    <property type="molecule type" value="Genomic_DNA"/>
</dbReference>
<dbReference type="KEGG" id="saq:Sare_3739"/>